<evidence type="ECO:0008006" key="3">
    <source>
        <dbReference type="Google" id="ProtNLM"/>
    </source>
</evidence>
<dbReference type="HOGENOM" id="CLU_040082_4_0_1"/>
<gene>
    <name evidence="1" type="ORF">SERLA73DRAFT_27267</name>
</gene>
<feature type="non-terminal residue" evidence="1">
    <location>
        <position position="116"/>
    </location>
</feature>
<feature type="non-terminal residue" evidence="1">
    <location>
        <position position="1"/>
    </location>
</feature>
<dbReference type="EMBL" id="GL945475">
    <property type="protein sequence ID" value="EGO03298.1"/>
    <property type="molecule type" value="Genomic_DNA"/>
</dbReference>
<organism evidence="2">
    <name type="scientific">Serpula lacrymans var. lacrymans (strain S7.3)</name>
    <name type="common">Dry rot fungus</name>
    <dbReference type="NCBI Taxonomy" id="936435"/>
    <lineage>
        <taxon>Eukaryota</taxon>
        <taxon>Fungi</taxon>
        <taxon>Dikarya</taxon>
        <taxon>Basidiomycota</taxon>
        <taxon>Agaricomycotina</taxon>
        <taxon>Agaricomycetes</taxon>
        <taxon>Agaricomycetidae</taxon>
        <taxon>Boletales</taxon>
        <taxon>Coniophorineae</taxon>
        <taxon>Serpulaceae</taxon>
        <taxon>Serpula</taxon>
    </lineage>
</organism>
<dbReference type="OrthoDB" id="2684964at2759"/>
<name>F8PKG4_SERL3</name>
<protein>
    <recommendedName>
        <fullName evidence="3">DDE Tnp4 domain-containing protein</fullName>
    </recommendedName>
</protein>
<keyword evidence="2" id="KW-1185">Reference proteome</keyword>
<proteinExistence type="predicted"/>
<dbReference type="AlphaFoldDB" id="F8PKG4"/>
<evidence type="ECO:0000313" key="2">
    <source>
        <dbReference type="Proteomes" id="UP000008063"/>
    </source>
</evidence>
<dbReference type="Proteomes" id="UP000008063">
    <property type="component" value="Unassembled WGS sequence"/>
</dbReference>
<reference evidence="2" key="1">
    <citation type="journal article" date="2011" name="Science">
        <title>The plant cell wall-decomposing machinery underlies the functional diversity of forest fungi.</title>
        <authorList>
            <person name="Eastwood D.C."/>
            <person name="Floudas D."/>
            <person name="Binder M."/>
            <person name="Majcherczyk A."/>
            <person name="Schneider P."/>
            <person name="Aerts A."/>
            <person name="Asiegbu F.O."/>
            <person name="Baker S.E."/>
            <person name="Barry K."/>
            <person name="Bendiksby M."/>
            <person name="Blumentritt M."/>
            <person name="Coutinho P.M."/>
            <person name="Cullen D."/>
            <person name="de Vries R.P."/>
            <person name="Gathman A."/>
            <person name="Goodell B."/>
            <person name="Henrissat B."/>
            <person name="Ihrmark K."/>
            <person name="Kauserud H."/>
            <person name="Kohler A."/>
            <person name="LaButti K."/>
            <person name="Lapidus A."/>
            <person name="Lavin J.L."/>
            <person name="Lee Y.-H."/>
            <person name="Lindquist E."/>
            <person name="Lilly W."/>
            <person name="Lucas S."/>
            <person name="Morin E."/>
            <person name="Murat C."/>
            <person name="Oguiza J.A."/>
            <person name="Park J."/>
            <person name="Pisabarro A.G."/>
            <person name="Riley R."/>
            <person name="Rosling A."/>
            <person name="Salamov A."/>
            <person name="Schmidt O."/>
            <person name="Schmutz J."/>
            <person name="Skrede I."/>
            <person name="Stenlid J."/>
            <person name="Wiebenga A."/>
            <person name="Xie X."/>
            <person name="Kuees U."/>
            <person name="Hibbett D.S."/>
            <person name="Hoffmeister D."/>
            <person name="Hoegberg N."/>
            <person name="Martin F."/>
            <person name="Grigoriev I.V."/>
            <person name="Watkinson S.C."/>
        </authorList>
    </citation>
    <scope>NUCLEOTIDE SEQUENCE [LARGE SCALE GENOMIC DNA]</scope>
    <source>
        <strain evidence="2">strain S7.3</strain>
    </source>
</reference>
<dbReference type="STRING" id="936435.F8PKG4"/>
<sequence>RPQNPQEYFDLRHASARNIIEHIFGVLKRQFSILKAMSVQALIPPAVCFLHNFIHTHNPTNDKDNNKDTDLLTPDNGNNGELSYQVILEAACLAANSQQDKIAQEMWVGYPAELQK</sequence>
<dbReference type="InParanoid" id="F8PKG4"/>
<accession>F8PKG4</accession>
<evidence type="ECO:0000313" key="1">
    <source>
        <dbReference type="EMBL" id="EGO03298.1"/>
    </source>
</evidence>